<name>A0A3E0J7Y1_9BACI</name>
<gene>
    <name evidence="1" type="ORF">DYE48_11805</name>
</gene>
<organism evidence="1 2">
    <name type="scientific">Halobacillus trueperi</name>
    <dbReference type="NCBI Taxonomy" id="156205"/>
    <lineage>
        <taxon>Bacteria</taxon>
        <taxon>Bacillati</taxon>
        <taxon>Bacillota</taxon>
        <taxon>Bacilli</taxon>
        <taxon>Bacillales</taxon>
        <taxon>Bacillaceae</taxon>
        <taxon>Halobacillus</taxon>
    </lineage>
</organism>
<comment type="caution">
    <text evidence="1">The sequence shown here is derived from an EMBL/GenBank/DDBJ whole genome shotgun (WGS) entry which is preliminary data.</text>
</comment>
<dbReference type="AlphaFoldDB" id="A0A3E0J7Y1"/>
<evidence type="ECO:0000313" key="2">
    <source>
        <dbReference type="Proteomes" id="UP000256305"/>
    </source>
</evidence>
<sequence>MSTHRVIVISGSPFFPDSRISITLMITMEVARKIQPHSVRKGRSVNNIKRKMRTEAPKKICPTYSQVFTTTLLTPSGPIVTKISVFMEKNNPSWTRKG</sequence>
<keyword evidence="2" id="KW-1185">Reference proteome</keyword>
<evidence type="ECO:0000313" key="1">
    <source>
        <dbReference type="EMBL" id="REJ09056.1"/>
    </source>
</evidence>
<protein>
    <submittedName>
        <fullName evidence="1">Uncharacterized protein</fullName>
    </submittedName>
</protein>
<proteinExistence type="predicted"/>
<dbReference type="EMBL" id="QUAE01000008">
    <property type="protein sequence ID" value="REJ09056.1"/>
    <property type="molecule type" value="Genomic_DNA"/>
</dbReference>
<reference evidence="1 2" key="1">
    <citation type="submission" date="2018-08" db="EMBL/GenBank/DDBJ databases">
        <title>Genome sequence of Halobacillus trueperi KCTC 3686.</title>
        <authorList>
            <person name="Cho K.H."/>
            <person name="Kwak M.-J."/>
            <person name="Kim B.-Y."/>
            <person name="Chun J."/>
        </authorList>
    </citation>
    <scope>NUCLEOTIDE SEQUENCE [LARGE SCALE GENOMIC DNA]</scope>
    <source>
        <strain evidence="1 2">KCTC 3686</strain>
    </source>
</reference>
<accession>A0A3E0J7Y1</accession>
<dbReference type="Proteomes" id="UP000256305">
    <property type="component" value="Unassembled WGS sequence"/>
</dbReference>